<evidence type="ECO:0000259" key="3">
    <source>
        <dbReference type="PROSITE" id="PS50043"/>
    </source>
</evidence>
<dbReference type="GO" id="GO:0006355">
    <property type="term" value="P:regulation of DNA-templated transcription"/>
    <property type="evidence" value="ECO:0007669"/>
    <property type="project" value="InterPro"/>
</dbReference>
<keyword evidence="5" id="KW-1185">Reference proteome</keyword>
<dbReference type="SMART" id="SM00421">
    <property type="entry name" value="HTH_LUXR"/>
    <property type="match status" value="1"/>
</dbReference>
<dbReference type="InterPro" id="IPR000792">
    <property type="entry name" value="Tscrpt_reg_LuxR_C"/>
</dbReference>
<evidence type="ECO:0000256" key="1">
    <source>
        <dbReference type="ARBA" id="ARBA00022741"/>
    </source>
</evidence>
<dbReference type="SUPFAM" id="SSF46894">
    <property type="entry name" value="C-terminal effector domain of the bipartite response regulators"/>
    <property type="match status" value="1"/>
</dbReference>
<dbReference type="Pfam" id="PF13191">
    <property type="entry name" value="AAA_16"/>
    <property type="match status" value="1"/>
</dbReference>
<dbReference type="InterPro" id="IPR036388">
    <property type="entry name" value="WH-like_DNA-bd_sf"/>
</dbReference>
<feature type="domain" description="HTH luxR-type" evidence="3">
    <location>
        <begin position="814"/>
        <end position="878"/>
    </location>
</feature>
<dbReference type="Pfam" id="PF00196">
    <property type="entry name" value="GerE"/>
    <property type="match status" value="1"/>
</dbReference>
<dbReference type="InterPro" id="IPR016032">
    <property type="entry name" value="Sig_transdc_resp-reg_C-effctor"/>
</dbReference>
<proteinExistence type="predicted"/>
<dbReference type="RefSeq" id="WP_181557735.1">
    <property type="nucleotide sequence ID" value="NZ_JACHWI010000004.1"/>
</dbReference>
<accession>A0A327ZIR8</accession>
<dbReference type="GO" id="GO:0003677">
    <property type="term" value="F:DNA binding"/>
    <property type="evidence" value="ECO:0007669"/>
    <property type="project" value="InterPro"/>
</dbReference>
<protein>
    <submittedName>
        <fullName evidence="4">AAA ATPase-like protein</fullName>
    </submittedName>
</protein>
<sequence length="878" mass="94729">MPASLLGRNRELGEVRRLLAADIPAAVVVGLPGAGKTSVLTAVAFDSPLVLTATCAPGDQQIPFGLLADLISSARGPADLLDRVAAPFPPDPLRLRLDVLSWLESVTPALLIVDDAHWGDDSSLSVIGYLARRLSGLGVSILAAARDGEVPEHLTRIPAVRLSPLGEPDATRLLREAGLTLDRAASAKVLEKAAGNPLALLELGRAVAAGDTLPSSVELAFAQRLTALPAPTRETLLLAAAGDGDLRVLSRIEEPDVLLARLAPAEIAGLVSVTGRTVSFRHPLARAAAHSIATTEERTRAHRRLAAAHVDDPERRVRHLAEATIVADEEVAAALEEIADRAYQRGANTEAAGAYVKAADLSPDSGPRERRSLQAVVTASAGGLFTWAIELARPLRDRAADPSTRALAGHTMAYAMAQTSRQHEARRVLREALEQLLDHDEHWGWASLTTLAVLTFRSGSGVHELREWLDRYETAGHRSDSYPEITVACRAWVRALVDPLVRPADIIELVRTAPVPDFPASMTAEHEMILGAAAWILDESETALTRLGRSIELRRADSPAKTVNSLMTIAQIHIDVGDYDAGDQAGRMLAEIAAAGRHPYAVEHGLELRARVAALRGQAGAARGMADRILRDLEIGEFVSVERNLQVTRSYLAFAERDAQGAWEALRSLFGECGEPAHTHISYRELAHYVSTGVRAGLLDELRPVVALAGDRLSTASLRLRLQLARSRALLAGDEAEPFHRYATTAPEAAQWPFELSRAHLEYGGWLRRRQRPTDARTELQAALAGFERLDTRPWAELAATELRAAGGATAAPQPAAWTELTGQEREVVRLAAAGMTNREIGASLFLSPRTVSTHLYNAFPKLGVTARSQLRDRIRDL</sequence>
<dbReference type="EMBL" id="QLMJ01000003">
    <property type="protein sequence ID" value="RAK40319.1"/>
    <property type="molecule type" value="Genomic_DNA"/>
</dbReference>
<evidence type="ECO:0000313" key="5">
    <source>
        <dbReference type="Proteomes" id="UP000249341"/>
    </source>
</evidence>
<dbReference type="PANTHER" id="PTHR16305">
    <property type="entry name" value="TESTICULAR SOLUBLE ADENYLYL CYCLASE"/>
    <property type="match status" value="1"/>
</dbReference>
<dbReference type="GO" id="GO:0004016">
    <property type="term" value="F:adenylate cyclase activity"/>
    <property type="evidence" value="ECO:0007669"/>
    <property type="project" value="TreeGrafter"/>
</dbReference>
<dbReference type="PROSITE" id="PS50043">
    <property type="entry name" value="HTH_LUXR_2"/>
    <property type="match status" value="1"/>
</dbReference>
<evidence type="ECO:0000313" key="4">
    <source>
        <dbReference type="EMBL" id="RAK40319.1"/>
    </source>
</evidence>
<name>A0A327ZIR8_9ACTN</name>
<dbReference type="Proteomes" id="UP000249341">
    <property type="component" value="Unassembled WGS sequence"/>
</dbReference>
<evidence type="ECO:0000256" key="2">
    <source>
        <dbReference type="ARBA" id="ARBA00022840"/>
    </source>
</evidence>
<dbReference type="PANTHER" id="PTHR16305:SF35">
    <property type="entry name" value="TRANSCRIPTIONAL ACTIVATOR DOMAIN"/>
    <property type="match status" value="1"/>
</dbReference>
<dbReference type="InterPro" id="IPR011990">
    <property type="entry name" value="TPR-like_helical_dom_sf"/>
</dbReference>
<dbReference type="Gene3D" id="1.10.10.10">
    <property type="entry name" value="Winged helix-like DNA-binding domain superfamily/Winged helix DNA-binding domain"/>
    <property type="match status" value="1"/>
</dbReference>
<dbReference type="PROSITE" id="PS00622">
    <property type="entry name" value="HTH_LUXR_1"/>
    <property type="match status" value="1"/>
</dbReference>
<comment type="caution">
    <text evidence="4">The sequence shown here is derived from an EMBL/GenBank/DDBJ whole genome shotgun (WGS) entry which is preliminary data.</text>
</comment>
<dbReference type="PRINTS" id="PR00038">
    <property type="entry name" value="HTHLUXR"/>
</dbReference>
<keyword evidence="2" id="KW-0067">ATP-binding</keyword>
<reference evidence="4 5" key="1">
    <citation type="submission" date="2018-06" db="EMBL/GenBank/DDBJ databases">
        <title>Genomic Encyclopedia of Type Strains, Phase III (KMG-III): the genomes of soil and plant-associated and newly described type strains.</title>
        <authorList>
            <person name="Whitman W."/>
        </authorList>
    </citation>
    <scope>NUCLEOTIDE SEQUENCE [LARGE SCALE GENOMIC DNA]</scope>
    <source>
        <strain evidence="4 5">CGMCC 4.7090</strain>
    </source>
</reference>
<dbReference type="GO" id="GO:0005737">
    <property type="term" value="C:cytoplasm"/>
    <property type="evidence" value="ECO:0007669"/>
    <property type="project" value="TreeGrafter"/>
</dbReference>
<dbReference type="SUPFAM" id="SSF48452">
    <property type="entry name" value="TPR-like"/>
    <property type="match status" value="1"/>
</dbReference>
<gene>
    <name evidence="4" type="ORF">B0I29_103351</name>
</gene>
<dbReference type="InterPro" id="IPR041664">
    <property type="entry name" value="AAA_16"/>
</dbReference>
<keyword evidence="1" id="KW-0547">Nucleotide-binding</keyword>
<dbReference type="CDD" id="cd06170">
    <property type="entry name" value="LuxR_C_like"/>
    <property type="match status" value="1"/>
</dbReference>
<dbReference type="SUPFAM" id="SSF52540">
    <property type="entry name" value="P-loop containing nucleoside triphosphate hydrolases"/>
    <property type="match status" value="1"/>
</dbReference>
<dbReference type="InterPro" id="IPR027417">
    <property type="entry name" value="P-loop_NTPase"/>
</dbReference>
<organism evidence="4 5">
    <name type="scientific">Actinoplanes lutulentus</name>
    <dbReference type="NCBI Taxonomy" id="1287878"/>
    <lineage>
        <taxon>Bacteria</taxon>
        <taxon>Bacillati</taxon>
        <taxon>Actinomycetota</taxon>
        <taxon>Actinomycetes</taxon>
        <taxon>Micromonosporales</taxon>
        <taxon>Micromonosporaceae</taxon>
        <taxon>Actinoplanes</taxon>
    </lineage>
</organism>
<dbReference type="Gene3D" id="3.40.50.300">
    <property type="entry name" value="P-loop containing nucleotide triphosphate hydrolases"/>
    <property type="match status" value="1"/>
</dbReference>
<dbReference type="GO" id="GO:0005524">
    <property type="term" value="F:ATP binding"/>
    <property type="evidence" value="ECO:0007669"/>
    <property type="project" value="UniProtKB-KW"/>
</dbReference>
<dbReference type="AlphaFoldDB" id="A0A327ZIR8"/>